<sequence>MKKIEGHSKKIKISILIFLAAIFLGILVPINANAETVYTDVKYKQEVEFADSNGDMYLTENYPSITFEEDIKGEWAKAGVQFRLGFIGNSIYNSTFSIRIDGTTVISDKCSKYWYDTYMSQMVDLSPEFFKKMNHRYEIALYIDNKYYVKHYFTFYKPLKKNNTNILPKQVIGKQKVSLNWEEMIGAVKYNVYRSTKYDGMYINLGTCTKTQVEDEEVKIGKKYYYYIEARYVDGETLSTPIASVTVKRPKLLKPKIKIKKSSKTWQIYWGIISDESNGIEVYMKNGKGKYKKFRNINTSLNIKKSKIKKGTVGITSSKKSLKKRLNYKFRARTFIIIDGKVYYSKWSKTINMRT</sequence>
<dbReference type="InterPro" id="IPR036116">
    <property type="entry name" value="FN3_sf"/>
</dbReference>
<evidence type="ECO:0000313" key="2">
    <source>
        <dbReference type="Proteomes" id="UP000284598"/>
    </source>
</evidence>
<gene>
    <name evidence="1" type="ORF">DW929_07710</name>
</gene>
<protein>
    <recommendedName>
        <fullName evidence="3">Fibronectin type III domain-containing protein</fullName>
    </recommendedName>
</protein>
<evidence type="ECO:0008006" key="3">
    <source>
        <dbReference type="Google" id="ProtNLM"/>
    </source>
</evidence>
<evidence type="ECO:0000313" key="1">
    <source>
        <dbReference type="EMBL" id="RHA54555.1"/>
    </source>
</evidence>
<dbReference type="AlphaFoldDB" id="A0A413S063"/>
<comment type="caution">
    <text evidence="1">The sequence shown here is derived from an EMBL/GenBank/DDBJ whole genome shotgun (WGS) entry which is preliminary data.</text>
</comment>
<dbReference type="InterPro" id="IPR013783">
    <property type="entry name" value="Ig-like_fold"/>
</dbReference>
<dbReference type="EMBL" id="QSFO01000007">
    <property type="protein sequence ID" value="RHA54555.1"/>
    <property type="molecule type" value="Genomic_DNA"/>
</dbReference>
<proteinExistence type="predicted"/>
<accession>A0A413S063</accession>
<reference evidence="1 2" key="1">
    <citation type="submission" date="2018-08" db="EMBL/GenBank/DDBJ databases">
        <title>A genome reference for cultivated species of the human gut microbiota.</title>
        <authorList>
            <person name="Zou Y."/>
            <person name="Xue W."/>
            <person name="Luo G."/>
        </authorList>
    </citation>
    <scope>NUCLEOTIDE SEQUENCE [LARGE SCALE GENOMIC DNA]</scope>
    <source>
        <strain evidence="1 2">AM43-2</strain>
    </source>
</reference>
<dbReference type="Proteomes" id="UP000284598">
    <property type="component" value="Unassembled WGS sequence"/>
</dbReference>
<name>A0A413S063_9FIRM</name>
<dbReference type="Gene3D" id="2.60.40.10">
    <property type="entry name" value="Immunoglobulins"/>
    <property type="match status" value="1"/>
</dbReference>
<dbReference type="SUPFAM" id="SSF49265">
    <property type="entry name" value="Fibronectin type III"/>
    <property type="match status" value="1"/>
</dbReference>
<dbReference type="RefSeq" id="WP_118025386.1">
    <property type="nucleotide sequence ID" value="NZ_QSFO01000007.1"/>
</dbReference>
<organism evidence="1 2">
    <name type="scientific">Eubacterium ventriosum</name>
    <dbReference type="NCBI Taxonomy" id="39496"/>
    <lineage>
        <taxon>Bacteria</taxon>
        <taxon>Bacillati</taxon>
        <taxon>Bacillota</taxon>
        <taxon>Clostridia</taxon>
        <taxon>Eubacteriales</taxon>
        <taxon>Eubacteriaceae</taxon>
        <taxon>Eubacterium</taxon>
    </lineage>
</organism>